<feature type="domain" description="Activator of Hsp90 ATPase homologue 1/2-like C-terminal" evidence="2">
    <location>
        <begin position="10"/>
        <end position="135"/>
    </location>
</feature>
<organism evidence="3 4">
    <name type="scientific">Neobacillus notoginsengisoli</name>
    <dbReference type="NCBI Taxonomy" id="1578198"/>
    <lineage>
        <taxon>Bacteria</taxon>
        <taxon>Bacillati</taxon>
        <taxon>Bacillota</taxon>
        <taxon>Bacilli</taxon>
        <taxon>Bacillales</taxon>
        <taxon>Bacillaceae</taxon>
        <taxon>Neobacillus</taxon>
    </lineage>
</organism>
<dbReference type="AlphaFoldDB" id="A0A417YZU9"/>
<keyword evidence="4" id="KW-1185">Reference proteome</keyword>
<dbReference type="Proteomes" id="UP000284416">
    <property type="component" value="Unassembled WGS sequence"/>
</dbReference>
<gene>
    <name evidence="3" type="ORF">D1B31_01825</name>
</gene>
<reference evidence="3 4" key="1">
    <citation type="journal article" date="2017" name="Int. J. Syst. Evol. Microbiol.">
        <title>Bacillus notoginsengisoli sp. nov., a novel bacterium isolated from the rhizosphere of Panax notoginseng.</title>
        <authorList>
            <person name="Zhang M.Y."/>
            <person name="Cheng J."/>
            <person name="Cai Y."/>
            <person name="Zhang T.Y."/>
            <person name="Wu Y.Y."/>
            <person name="Manikprabhu D."/>
            <person name="Li W.J."/>
            <person name="Zhang Y.X."/>
        </authorList>
    </citation>
    <scope>NUCLEOTIDE SEQUENCE [LARGE SCALE GENOMIC DNA]</scope>
    <source>
        <strain evidence="3 4">JCM 30743</strain>
    </source>
</reference>
<name>A0A417YZU9_9BACI</name>
<dbReference type="Gene3D" id="3.30.530.20">
    <property type="match status" value="1"/>
</dbReference>
<protein>
    <submittedName>
        <fullName evidence="3">SRPBCC domain-containing protein</fullName>
    </submittedName>
</protein>
<evidence type="ECO:0000313" key="4">
    <source>
        <dbReference type="Proteomes" id="UP000284416"/>
    </source>
</evidence>
<evidence type="ECO:0000313" key="3">
    <source>
        <dbReference type="EMBL" id="RHW43423.1"/>
    </source>
</evidence>
<comment type="similarity">
    <text evidence="1">Belongs to the AHA1 family.</text>
</comment>
<dbReference type="OrthoDB" id="2355173at2"/>
<evidence type="ECO:0000256" key="1">
    <source>
        <dbReference type="ARBA" id="ARBA00006817"/>
    </source>
</evidence>
<dbReference type="InterPro" id="IPR013538">
    <property type="entry name" value="ASHA1/2-like_C"/>
</dbReference>
<dbReference type="EMBL" id="QWEG01000001">
    <property type="protein sequence ID" value="RHW43423.1"/>
    <property type="molecule type" value="Genomic_DNA"/>
</dbReference>
<dbReference type="RefSeq" id="WP_118919031.1">
    <property type="nucleotide sequence ID" value="NZ_QWEG01000001.1"/>
</dbReference>
<comment type="caution">
    <text evidence="3">The sequence shown here is derived from an EMBL/GenBank/DDBJ whole genome shotgun (WGS) entry which is preliminary data.</text>
</comment>
<dbReference type="SUPFAM" id="SSF55961">
    <property type="entry name" value="Bet v1-like"/>
    <property type="match status" value="1"/>
</dbReference>
<sequence length="139" mass="16552">MNIERFTDIKASVSEVWWLISTQEGMRQWFGSDIQIDMRVGGKYRLKNPEQTQVISGEILEIIFPTLMKLSWYEEDSDWVNPTQVTFRLEEKSDSVRVHVTHSGFETIGKRGWKNTYEEYQKGWTRHHLLENLKKRAED</sequence>
<dbReference type="InterPro" id="IPR023393">
    <property type="entry name" value="START-like_dom_sf"/>
</dbReference>
<dbReference type="CDD" id="cd07814">
    <property type="entry name" value="SRPBCC_CalC_Aha1-like"/>
    <property type="match status" value="1"/>
</dbReference>
<dbReference type="Pfam" id="PF08327">
    <property type="entry name" value="AHSA1"/>
    <property type="match status" value="1"/>
</dbReference>
<proteinExistence type="inferred from homology"/>
<accession>A0A417YZU9</accession>
<evidence type="ECO:0000259" key="2">
    <source>
        <dbReference type="Pfam" id="PF08327"/>
    </source>
</evidence>